<organism evidence="2 3">
    <name type="scientific">Helicobacter fennelliae</name>
    <dbReference type="NCBI Taxonomy" id="215"/>
    <lineage>
        <taxon>Bacteria</taxon>
        <taxon>Pseudomonadati</taxon>
        <taxon>Campylobacterota</taxon>
        <taxon>Epsilonproteobacteria</taxon>
        <taxon>Campylobacterales</taxon>
        <taxon>Helicobacteraceae</taxon>
        <taxon>Helicobacter</taxon>
    </lineage>
</organism>
<dbReference type="Proteomes" id="UP000250166">
    <property type="component" value="Unassembled WGS sequence"/>
</dbReference>
<keyword evidence="1" id="KW-1133">Transmembrane helix</keyword>
<dbReference type="Gene3D" id="3.10.310.50">
    <property type="match status" value="1"/>
</dbReference>
<evidence type="ECO:0000313" key="2">
    <source>
        <dbReference type="EMBL" id="SQB99162.1"/>
    </source>
</evidence>
<keyword evidence="1" id="KW-0812">Transmembrane</keyword>
<accession>A0A2X3B5T7</accession>
<name>A0A2X3B5T7_9HELI</name>
<feature type="transmembrane region" description="Helical" evidence="1">
    <location>
        <begin position="182"/>
        <end position="200"/>
    </location>
</feature>
<dbReference type="RefSeq" id="WP_034549838.1">
    <property type="nucleotide sequence ID" value="NZ_JAERIV010000002.1"/>
</dbReference>
<reference evidence="2 3" key="1">
    <citation type="submission" date="2018-06" db="EMBL/GenBank/DDBJ databases">
        <authorList>
            <consortium name="Pathogen Informatics"/>
            <person name="Doyle S."/>
        </authorList>
    </citation>
    <scope>NUCLEOTIDE SEQUENCE [LARGE SCALE GENOMIC DNA]</scope>
    <source>
        <strain evidence="2 3">NCTC13102</strain>
    </source>
</reference>
<sequence>MRVLFWLLLWAGVVFGGEQTYIFGNSKHILVPKSQAFVQTLSKEVFDKTGVRIYIDVIDEVSIPSAYPTKESRKQYEQKVLQTLKEPYIVVFLFLQEHKIELVSSQDLQSFLDFKTLDQIYFDYMAPLLPEKEADLTPERISAVLLNGYSEIASRIAKHYHIKLEHNDFETDEQGVRNFVRVIMYIMLFVLIGLFVLVYIPRKFKG</sequence>
<evidence type="ECO:0000313" key="3">
    <source>
        <dbReference type="Proteomes" id="UP000250166"/>
    </source>
</evidence>
<evidence type="ECO:0000256" key="1">
    <source>
        <dbReference type="SAM" id="Phobius"/>
    </source>
</evidence>
<proteinExistence type="predicted"/>
<dbReference type="AlphaFoldDB" id="A0A2X3B5T7"/>
<protein>
    <submittedName>
        <fullName evidence="2">Putative inner membrane protein</fullName>
    </submittedName>
</protein>
<gene>
    <name evidence="2" type="ORF">NCTC13102_01613</name>
</gene>
<keyword evidence="1" id="KW-0472">Membrane</keyword>
<dbReference type="EMBL" id="UAWL01000006">
    <property type="protein sequence ID" value="SQB99162.1"/>
    <property type="molecule type" value="Genomic_DNA"/>
</dbReference>